<evidence type="ECO:0000313" key="1">
    <source>
        <dbReference type="EMBL" id="PLB50314.1"/>
    </source>
</evidence>
<dbReference type="VEuPathDB" id="FungiDB:P170DRAFT_473877"/>
<name>A0A2I2GBQ6_9EURO</name>
<protein>
    <submittedName>
        <fullName evidence="1">Uncharacterized protein</fullName>
    </submittedName>
</protein>
<proteinExistence type="predicted"/>
<organism evidence="1 2">
    <name type="scientific">Aspergillus steynii IBT 23096</name>
    <dbReference type="NCBI Taxonomy" id="1392250"/>
    <lineage>
        <taxon>Eukaryota</taxon>
        <taxon>Fungi</taxon>
        <taxon>Dikarya</taxon>
        <taxon>Ascomycota</taxon>
        <taxon>Pezizomycotina</taxon>
        <taxon>Eurotiomycetes</taxon>
        <taxon>Eurotiomycetidae</taxon>
        <taxon>Eurotiales</taxon>
        <taxon>Aspergillaceae</taxon>
        <taxon>Aspergillus</taxon>
        <taxon>Aspergillus subgen. Circumdati</taxon>
    </lineage>
</organism>
<dbReference type="AlphaFoldDB" id="A0A2I2GBQ6"/>
<dbReference type="GeneID" id="36560783"/>
<dbReference type="EMBL" id="MSFO01000003">
    <property type="protein sequence ID" value="PLB50314.1"/>
    <property type="molecule type" value="Genomic_DNA"/>
</dbReference>
<gene>
    <name evidence="1" type="ORF">P170DRAFT_473877</name>
</gene>
<comment type="caution">
    <text evidence="1">The sequence shown here is derived from an EMBL/GenBank/DDBJ whole genome shotgun (WGS) entry which is preliminary data.</text>
</comment>
<dbReference type="OrthoDB" id="4393585at2759"/>
<evidence type="ECO:0000313" key="2">
    <source>
        <dbReference type="Proteomes" id="UP000234275"/>
    </source>
</evidence>
<dbReference type="Proteomes" id="UP000234275">
    <property type="component" value="Unassembled WGS sequence"/>
</dbReference>
<accession>A0A2I2GBQ6</accession>
<keyword evidence="2" id="KW-1185">Reference proteome</keyword>
<dbReference type="RefSeq" id="XP_024705616.1">
    <property type="nucleotide sequence ID" value="XM_024853085.1"/>
</dbReference>
<sequence length="236" mass="26243">MSGLLYASGGRGLLRYFFLHGSHERTSFPDQVEVEANVVSFARDGRVISGDNNEPVSQRYCFFNGTMTDTDGQAQALVPARELVETLLKNISVPALVLVEVPTSAISVLGRSDLRICVGEERRYLACMMRVFAPRFTQAMSQRRDEYLPGDAQNLSKEIARDMGASIADTAAATTSSSEREEEEEEDLLSFLQLYRQRYLGKSVTGNLDILEACLVHVLKMPFELASSVEQGLIRY</sequence>
<reference evidence="1 2" key="1">
    <citation type="submission" date="2016-12" db="EMBL/GenBank/DDBJ databases">
        <title>The genomes of Aspergillus section Nigri reveals drivers in fungal speciation.</title>
        <authorList>
            <consortium name="DOE Joint Genome Institute"/>
            <person name="Vesth T.C."/>
            <person name="Nybo J."/>
            <person name="Theobald S."/>
            <person name="Brandl J."/>
            <person name="Frisvad J.C."/>
            <person name="Nielsen K.F."/>
            <person name="Lyhne E.K."/>
            <person name="Kogle M.E."/>
            <person name="Kuo A."/>
            <person name="Riley R."/>
            <person name="Clum A."/>
            <person name="Nolan M."/>
            <person name="Lipzen A."/>
            <person name="Salamov A."/>
            <person name="Henrissat B."/>
            <person name="Wiebenga A."/>
            <person name="De Vries R.P."/>
            <person name="Grigoriev I.V."/>
            <person name="Mortensen U.H."/>
            <person name="Andersen M.R."/>
            <person name="Baker S.E."/>
        </authorList>
    </citation>
    <scope>NUCLEOTIDE SEQUENCE [LARGE SCALE GENOMIC DNA]</scope>
    <source>
        <strain evidence="1 2">IBT 23096</strain>
    </source>
</reference>